<evidence type="ECO:0000313" key="1">
    <source>
        <dbReference type="EMBL" id="SPF49881.1"/>
    </source>
</evidence>
<protein>
    <recommendedName>
        <fullName evidence="3">Aspartyl protease</fullName>
    </recommendedName>
</protein>
<sequence length="116" mass="13013">MPSKLFLLDTGSLVNFISPAAAREVTKVHGDSDVTVEGISGRVEKVYTANKAVLQFGHLRQENQDITAFDTTPISDDIGTEVSGFLGFVMLRMLEIKIDYRDALVDFQYDAKRWNR</sequence>
<organism evidence="1 2">
    <name type="scientific">Candidatus Sulfotelmatobacter kueseliae</name>
    <dbReference type="NCBI Taxonomy" id="2042962"/>
    <lineage>
        <taxon>Bacteria</taxon>
        <taxon>Pseudomonadati</taxon>
        <taxon>Acidobacteriota</taxon>
        <taxon>Terriglobia</taxon>
        <taxon>Terriglobales</taxon>
        <taxon>Candidatus Korobacteraceae</taxon>
        <taxon>Candidatus Sulfotelmatobacter</taxon>
    </lineage>
</organism>
<gene>
    <name evidence="1" type="ORF">SBA1_950028</name>
</gene>
<name>A0A2U3LD80_9BACT</name>
<dbReference type="AlphaFoldDB" id="A0A2U3LD80"/>
<dbReference type="EMBL" id="OMOD01000194">
    <property type="protein sequence ID" value="SPF49881.1"/>
    <property type="molecule type" value="Genomic_DNA"/>
</dbReference>
<evidence type="ECO:0000313" key="2">
    <source>
        <dbReference type="Proteomes" id="UP000238701"/>
    </source>
</evidence>
<evidence type="ECO:0008006" key="3">
    <source>
        <dbReference type="Google" id="ProtNLM"/>
    </source>
</evidence>
<dbReference type="Proteomes" id="UP000238701">
    <property type="component" value="Unassembled WGS sequence"/>
</dbReference>
<dbReference type="Gene3D" id="2.40.70.10">
    <property type="entry name" value="Acid Proteases"/>
    <property type="match status" value="1"/>
</dbReference>
<dbReference type="InterPro" id="IPR021109">
    <property type="entry name" value="Peptidase_aspartic_dom_sf"/>
</dbReference>
<dbReference type="Pfam" id="PF13650">
    <property type="entry name" value="Asp_protease_2"/>
    <property type="match status" value="1"/>
</dbReference>
<proteinExistence type="predicted"/>
<reference evidence="2" key="1">
    <citation type="submission" date="2018-02" db="EMBL/GenBank/DDBJ databases">
        <authorList>
            <person name="Hausmann B."/>
        </authorList>
    </citation>
    <scope>NUCLEOTIDE SEQUENCE [LARGE SCALE GENOMIC DNA]</scope>
    <source>
        <strain evidence="2">Peat soil MAG SbA1</strain>
    </source>
</reference>
<accession>A0A2U3LD80</accession>